<evidence type="ECO:0000313" key="14">
    <source>
        <dbReference type="Proteomes" id="UP000683360"/>
    </source>
</evidence>
<evidence type="ECO:0000256" key="1">
    <source>
        <dbReference type="ARBA" id="ARBA00011970"/>
    </source>
</evidence>
<keyword evidence="6" id="KW-0325">Glycoprotein</keyword>
<evidence type="ECO:0000256" key="8">
    <source>
        <dbReference type="ARBA" id="ARBA00042574"/>
    </source>
</evidence>
<reference evidence="13" key="1">
    <citation type="submission" date="2021-03" db="EMBL/GenBank/DDBJ databases">
        <authorList>
            <person name="Bekaert M."/>
        </authorList>
    </citation>
    <scope>NUCLEOTIDE SEQUENCE</scope>
</reference>
<dbReference type="Proteomes" id="UP000683360">
    <property type="component" value="Unassembled WGS sequence"/>
</dbReference>
<dbReference type="Pfam" id="PF04577">
    <property type="entry name" value="Glyco_transf_61"/>
    <property type="match status" value="1"/>
</dbReference>
<comment type="caution">
    <text evidence="13">The sequence shown here is derived from an EMBL/GenBank/DDBJ whole genome shotgun (WGS) entry which is preliminary data.</text>
</comment>
<keyword evidence="14" id="KW-1185">Reference proteome</keyword>
<dbReference type="OrthoDB" id="529273at2759"/>
<dbReference type="InterPro" id="IPR007657">
    <property type="entry name" value="Glycosyltransferase_61"/>
</dbReference>
<evidence type="ECO:0000256" key="4">
    <source>
        <dbReference type="ARBA" id="ARBA00022729"/>
    </source>
</evidence>
<keyword evidence="11" id="KW-1133">Transmembrane helix</keyword>
<dbReference type="InterPro" id="IPR049625">
    <property type="entry name" value="Glyco_transf_61_cat"/>
</dbReference>
<evidence type="ECO:0000256" key="9">
    <source>
        <dbReference type="ARBA" id="ARBA00048317"/>
    </source>
</evidence>
<evidence type="ECO:0000256" key="7">
    <source>
        <dbReference type="ARBA" id="ARBA00040944"/>
    </source>
</evidence>
<organism evidence="13 14">
    <name type="scientific">Mytilus edulis</name>
    <name type="common">Blue mussel</name>
    <dbReference type="NCBI Taxonomy" id="6550"/>
    <lineage>
        <taxon>Eukaryota</taxon>
        <taxon>Metazoa</taxon>
        <taxon>Spiralia</taxon>
        <taxon>Lophotrochozoa</taxon>
        <taxon>Mollusca</taxon>
        <taxon>Bivalvia</taxon>
        <taxon>Autobranchia</taxon>
        <taxon>Pteriomorphia</taxon>
        <taxon>Mytilida</taxon>
        <taxon>Mytiloidea</taxon>
        <taxon>Mytilidae</taxon>
        <taxon>Mytilinae</taxon>
        <taxon>Mytilus</taxon>
    </lineage>
</organism>
<dbReference type="AlphaFoldDB" id="A0A8S3VKE9"/>
<keyword evidence="4" id="KW-0732">Signal</keyword>
<keyword evidence="3 13" id="KW-0808">Transferase</keyword>
<evidence type="ECO:0000256" key="2">
    <source>
        <dbReference type="ARBA" id="ARBA00022676"/>
    </source>
</evidence>
<sequence>MRKYRLWVGILCFMSVMVNIIWLTWTVSHLNPNTNTEVYGSNKPEFQICPNVSVSADIIYSPSVVFQKCANIQIYPYAFVMLKNIVINPAKAKIKKGGEDLTNVIGQEADDEELQPQLGYFTIKCDFEHYKQMTNEHSVFLNNMTRLWMQVVARQDGMLMFNKTENNLTIAVHRIEYANLYHAMTEWYNVFLVAYVFRKLINCQINVLFLDGHPYSDLDFTWSTLFGKVTRASFIRQPTLYRYFILGLAGNNSPLNDHKSKSLPMVESFRNFFLQKHGITETLTKNCNHLNILFIWRHDYVAHPRNPSGKIKRKIKNEFELLENARRFFPNHNIHGRQMDKLNLKEQLNLISKTNILIGMHGAGMSHVFFLEPGSGVIELFPKYALPSNIHFKAMSRWRKLFYTSWQNVQTWNEFEDGSTYIQPSVIKYLIRRKIAKICN</sequence>
<keyword evidence="11" id="KW-0812">Transmembrane</keyword>
<proteinExistence type="predicted"/>
<evidence type="ECO:0000313" key="13">
    <source>
        <dbReference type="EMBL" id="CAG2257772.1"/>
    </source>
</evidence>
<name>A0A8S3VKE9_MYTED</name>
<keyword evidence="11" id="KW-0472">Membrane</keyword>
<evidence type="ECO:0000256" key="10">
    <source>
        <dbReference type="ARBA" id="ARBA00049432"/>
    </source>
</evidence>
<keyword evidence="2 13" id="KW-0328">Glycosyltransferase</keyword>
<evidence type="ECO:0000256" key="6">
    <source>
        <dbReference type="ARBA" id="ARBA00023180"/>
    </source>
</evidence>
<gene>
    <name evidence="13" type="ORF">MEDL_68914</name>
</gene>
<accession>A0A8S3VKE9</accession>
<dbReference type="PANTHER" id="PTHR20961:SF148">
    <property type="entry name" value="EGF DOMAIN-SPECIFIC O-LINKED N-ACETYLGLUCOSAMINE TRANSFERASE"/>
    <property type="match status" value="1"/>
</dbReference>
<evidence type="ECO:0000259" key="12">
    <source>
        <dbReference type="Pfam" id="PF04577"/>
    </source>
</evidence>
<evidence type="ECO:0000256" key="11">
    <source>
        <dbReference type="SAM" id="Phobius"/>
    </source>
</evidence>
<dbReference type="PANTHER" id="PTHR20961">
    <property type="entry name" value="GLYCOSYLTRANSFERASE"/>
    <property type="match status" value="1"/>
</dbReference>
<protein>
    <recommendedName>
        <fullName evidence="7">EGF domain-specific O-linked N-acetylglucosamine transferase</fullName>
        <ecNumber evidence="1">2.4.1.255</ecNumber>
    </recommendedName>
    <alternativeName>
        <fullName evidence="8">Extracellular O-linked N-acetylglucosamine transferase</fullName>
    </alternativeName>
</protein>
<dbReference type="EC" id="2.4.1.255" evidence="1"/>
<feature type="domain" description="Glycosyltransferase 61 catalytic" evidence="12">
    <location>
        <begin position="266"/>
        <end position="378"/>
    </location>
</feature>
<evidence type="ECO:0000256" key="3">
    <source>
        <dbReference type="ARBA" id="ARBA00022679"/>
    </source>
</evidence>
<dbReference type="GO" id="GO:0097363">
    <property type="term" value="F:protein O-acetylglucosaminyltransferase activity"/>
    <property type="evidence" value="ECO:0007669"/>
    <property type="project" value="UniProtKB-EC"/>
</dbReference>
<evidence type="ECO:0000256" key="5">
    <source>
        <dbReference type="ARBA" id="ARBA00022824"/>
    </source>
</evidence>
<dbReference type="EMBL" id="CAJPWZ010003331">
    <property type="protein sequence ID" value="CAG2257772.1"/>
    <property type="molecule type" value="Genomic_DNA"/>
</dbReference>
<comment type="catalytic activity">
    <reaction evidence="9">
        <text>L-seryl-[protein] + UDP-N-acetyl-alpha-D-glucosamine = 3-O-(N-acetyl-beta-D-glucosaminyl)-L-seryl-[protein] + UDP + H(+)</text>
        <dbReference type="Rhea" id="RHEA:48904"/>
        <dbReference type="Rhea" id="RHEA-COMP:9863"/>
        <dbReference type="Rhea" id="RHEA-COMP:12251"/>
        <dbReference type="ChEBI" id="CHEBI:15378"/>
        <dbReference type="ChEBI" id="CHEBI:29999"/>
        <dbReference type="ChEBI" id="CHEBI:57705"/>
        <dbReference type="ChEBI" id="CHEBI:58223"/>
        <dbReference type="ChEBI" id="CHEBI:90838"/>
        <dbReference type="EC" id="2.4.1.255"/>
    </reaction>
</comment>
<keyword evidence="5" id="KW-0256">Endoplasmic reticulum</keyword>
<feature type="transmembrane region" description="Helical" evidence="11">
    <location>
        <begin position="7"/>
        <end position="25"/>
    </location>
</feature>
<comment type="catalytic activity">
    <reaction evidence="10">
        <text>L-threonyl-[protein] + UDP-N-acetyl-alpha-D-glucosamine = 3-O-(N-acetyl-beta-D-glucosaminyl)-L-threonyl-[protein] + UDP + H(+)</text>
        <dbReference type="Rhea" id="RHEA:48908"/>
        <dbReference type="Rhea" id="RHEA-COMP:11060"/>
        <dbReference type="Rhea" id="RHEA-COMP:12252"/>
        <dbReference type="ChEBI" id="CHEBI:15378"/>
        <dbReference type="ChEBI" id="CHEBI:30013"/>
        <dbReference type="ChEBI" id="CHEBI:57705"/>
        <dbReference type="ChEBI" id="CHEBI:58223"/>
        <dbReference type="ChEBI" id="CHEBI:90840"/>
        <dbReference type="EC" id="2.4.1.255"/>
    </reaction>
</comment>